<sequence>MAISFHDLSKMTRTARDQLLKRAEADLTEFEEKVKPIIHAVRHEGDAAVARFARQFDKAPVEADALAATEADFARAEKTLDPKVKEALAFMATNIRKFHEDQKPEEMWFHEIRPGVFAGDRTTAIPSVACYIPRGKGAFPSSVLMQSIPAHVAGVKEICIITPPGPDGHIDDATLVAARMAGVSRVFKAGGAQGIAAVAYGTATIPKCAKVVGPGSPWVGAAKRLCSHVIDVGTPAGPSELIVLADDTADGRLAGLDLIIESEHGPDSSAFLVTWSRKVAEDAMQAIPEFWKQMGEQRVAYSSAVLGGPMGGIVLARDEAEAIAFCNDYAPEHLGVHSDEPFQYLGRLENAGEILLGRHTPPTLGNFTIGVNHVLPTSGWAKTGSPLTVHDFMKRTSVAYVTAKGYPELARHGEVIARYEGFDGHANAVSETRARLLRTNK</sequence>
<name>A0A2W2ARE0_9HYPH</name>
<dbReference type="Proteomes" id="UP000248795">
    <property type="component" value="Unassembled WGS sequence"/>
</dbReference>
<protein>
    <submittedName>
        <fullName evidence="9">Histidinol dehydrogenase</fullName>
    </submittedName>
</protein>
<comment type="similarity">
    <text evidence="2 6 8">Belongs to the histidinol dehydrogenase family.</text>
</comment>
<dbReference type="InterPro" id="IPR016161">
    <property type="entry name" value="Ald_DH/histidinol_DH"/>
</dbReference>
<gene>
    <name evidence="9" type="primary">hisD</name>
    <name evidence="9" type="ORF">DK847_05565</name>
</gene>
<dbReference type="PANTHER" id="PTHR21256">
    <property type="entry name" value="HISTIDINOL DEHYDROGENASE HDH"/>
    <property type="match status" value="1"/>
</dbReference>
<evidence type="ECO:0000256" key="2">
    <source>
        <dbReference type="ARBA" id="ARBA00010178"/>
    </source>
</evidence>
<evidence type="ECO:0000313" key="9">
    <source>
        <dbReference type="EMBL" id="PZF77895.1"/>
    </source>
</evidence>
<dbReference type="Gene3D" id="3.40.50.1980">
    <property type="entry name" value="Nitrogenase molybdenum iron protein domain"/>
    <property type="match status" value="2"/>
</dbReference>
<dbReference type="FunFam" id="3.40.50.1980:FF:000001">
    <property type="entry name" value="Histidinol dehydrogenase"/>
    <property type="match status" value="1"/>
</dbReference>
<keyword evidence="3" id="KW-0479">Metal-binding</keyword>
<keyword evidence="5 6" id="KW-0560">Oxidoreductase</keyword>
<keyword evidence="10" id="KW-1185">Reference proteome</keyword>
<comment type="caution">
    <text evidence="9">The sequence shown here is derived from an EMBL/GenBank/DDBJ whole genome shotgun (WGS) entry which is preliminary data.</text>
</comment>
<dbReference type="SUPFAM" id="SSF53720">
    <property type="entry name" value="ALDH-like"/>
    <property type="match status" value="1"/>
</dbReference>
<dbReference type="EMBL" id="QKVK01000002">
    <property type="protein sequence ID" value="PZF77895.1"/>
    <property type="molecule type" value="Genomic_DNA"/>
</dbReference>
<evidence type="ECO:0000256" key="3">
    <source>
        <dbReference type="ARBA" id="ARBA00022723"/>
    </source>
</evidence>
<dbReference type="GO" id="GO:0000105">
    <property type="term" value="P:L-histidine biosynthetic process"/>
    <property type="evidence" value="ECO:0007669"/>
    <property type="project" value="InterPro"/>
</dbReference>
<dbReference type="Gene3D" id="1.20.5.1300">
    <property type="match status" value="1"/>
</dbReference>
<evidence type="ECO:0000256" key="6">
    <source>
        <dbReference type="PIRNR" id="PIRNR000099"/>
    </source>
</evidence>
<dbReference type="RefSeq" id="WP_111196678.1">
    <property type="nucleotide sequence ID" value="NZ_QKVK01000002.1"/>
</dbReference>
<dbReference type="NCBIfam" id="TIGR00069">
    <property type="entry name" value="hisD"/>
    <property type="match status" value="1"/>
</dbReference>
<dbReference type="PANTHER" id="PTHR21256:SF2">
    <property type="entry name" value="HISTIDINE BIOSYNTHESIS TRIFUNCTIONAL PROTEIN"/>
    <property type="match status" value="1"/>
</dbReference>
<evidence type="ECO:0000256" key="5">
    <source>
        <dbReference type="ARBA" id="ARBA00023002"/>
    </source>
</evidence>
<dbReference type="PIRSF" id="PIRSF000099">
    <property type="entry name" value="Histidinol_dh"/>
    <property type="match status" value="1"/>
</dbReference>
<evidence type="ECO:0000256" key="7">
    <source>
        <dbReference type="PIRSR" id="PIRSR000099-1"/>
    </source>
</evidence>
<dbReference type="GO" id="GO:0051287">
    <property type="term" value="F:NAD binding"/>
    <property type="evidence" value="ECO:0007669"/>
    <property type="project" value="InterPro"/>
</dbReference>
<feature type="active site" description="Proton acceptor" evidence="7">
    <location>
        <position position="332"/>
    </location>
</feature>
<dbReference type="PRINTS" id="PR00083">
    <property type="entry name" value="HOLDHDRGNASE"/>
</dbReference>
<dbReference type="GO" id="GO:0005829">
    <property type="term" value="C:cytosol"/>
    <property type="evidence" value="ECO:0007669"/>
    <property type="project" value="TreeGrafter"/>
</dbReference>
<dbReference type="CDD" id="cd06572">
    <property type="entry name" value="Histidinol_dh"/>
    <property type="match status" value="1"/>
</dbReference>
<dbReference type="InterPro" id="IPR012131">
    <property type="entry name" value="Hstdl_DH"/>
</dbReference>
<evidence type="ECO:0000256" key="1">
    <source>
        <dbReference type="ARBA" id="ARBA00001947"/>
    </source>
</evidence>
<evidence type="ECO:0000256" key="8">
    <source>
        <dbReference type="RuleBase" id="RU004175"/>
    </source>
</evidence>
<dbReference type="GO" id="GO:0004399">
    <property type="term" value="F:histidinol dehydrogenase activity"/>
    <property type="evidence" value="ECO:0007669"/>
    <property type="project" value="InterPro"/>
</dbReference>
<organism evidence="9 10">
    <name type="scientific">Aestuariivirga litoralis</name>
    <dbReference type="NCBI Taxonomy" id="2650924"/>
    <lineage>
        <taxon>Bacteria</taxon>
        <taxon>Pseudomonadati</taxon>
        <taxon>Pseudomonadota</taxon>
        <taxon>Alphaproteobacteria</taxon>
        <taxon>Hyphomicrobiales</taxon>
        <taxon>Aestuariivirgaceae</taxon>
        <taxon>Aestuariivirga</taxon>
    </lineage>
</organism>
<dbReference type="AlphaFoldDB" id="A0A2W2ARE0"/>
<evidence type="ECO:0000313" key="10">
    <source>
        <dbReference type="Proteomes" id="UP000248795"/>
    </source>
</evidence>
<reference evidence="10" key="1">
    <citation type="submission" date="2018-06" db="EMBL/GenBank/DDBJ databases">
        <title>Aestuariibacter litoralis strain KCTC 52945T.</title>
        <authorList>
            <person name="Li X."/>
            <person name="Salam N."/>
            <person name="Li J.-L."/>
            <person name="Chen Y.-M."/>
            <person name="Yang Z.-W."/>
            <person name="Zhang L.-Y."/>
            <person name="Han M.-X."/>
            <person name="Xiao M."/>
            <person name="Li W.-J."/>
        </authorList>
    </citation>
    <scope>NUCLEOTIDE SEQUENCE [LARGE SCALE GENOMIC DNA]</scope>
    <source>
        <strain evidence="10">KCTC 52945</strain>
    </source>
</reference>
<dbReference type="InterPro" id="IPR022695">
    <property type="entry name" value="Histidinol_DH_monofunct"/>
</dbReference>
<keyword evidence="4" id="KW-0862">Zinc</keyword>
<comment type="cofactor">
    <cofactor evidence="1">
        <name>Zn(2+)</name>
        <dbReference type="ChEBI" id="CHEBI:29105"/>
    </cofactor>
</comment>
<dbReference type="GO" id="GO:0046872">
    <property type="term" value="F:metal ion binding"/>
    <property type="evidence" value="ECO:0007669"/>
    <property type="project" value="UniProtKB-KW"/>
</dbReference>
<feature type="active site" description="Proton acceptor" evidence="7">
    <location>
        <position position="333"/>
    </location>
</feature>
<dbReference type="Pfam" id="PF00815">
    <property type="entry name" value="Histidinol_dh"/>
    <property type="match status" value="1"/>
</dbReference>
<proteinExistence type="inferred from homology"/>
<accession>A0A2W2ARE0</accession>
<evidence type="ECO:0000256" key="4">
    <source>
        <dbReference type="ARBA" id="ARBA00022833"/>
    </source>
</evidence>